<evidence type="ECO:0000259" key="5">
    <source>
        <dbReference type="Pfam" id="PF07992"/>
    </source>
</evidence>
<dbReference type="InterPro" id="IPR023753">
    <property type="entry name" value="FAD/NAD-binding_dom"/>
</dbReference>
<dbReference type="InterPro" id="IPR016156">
    <property type="entry name" value="FAD/NAD-linked_Rdtase_dimer_sf"/>
</dbReference>
<comment type="cofactor">
    <cofactor evidence="1">
        <name>FAD</name>
        <dbReference type="ChEBI" id="CHEBI:57692"/>
    </cofactor>
</comment>
<dbReference type="PRINTS" id="PR00368">
    <property type="entry name" value="FADPNR"/>
</dbReference>
<evidence type="ECO:0000256" key="1">
    <source>
        <dbReference type="ARBA" id="ARBA00001974"/>
    </source>
</evidence>
<evidence type="ECO:0000313" key="7">
    <source>
        <dbReference type="Proteomes" id="UP000236724"/>
    </source>
</evidence>
<feature type="domain" description="Pyridine nucleotide-disulphide oxidoreductase dimerisation" evidence="4">
    <location>
        <begin position="342"/>
        <end position="445"/>
    </location>
</feature>
<evidence type="ECO:0000256" key="2">
    <source>
        <dbReference type="ARBA" id="ARBA00022630"/>
    </source>
</evidence>
<keyword evidence="7" id="KW-1185">Reference proteome</keyword>
<evidence type="ECO:0000256" key="3">
    <source>
        <dbReference type="ARBA" id="ARBA00022827"/>
    </source>
</evidence>
<dbReference type="GO" id="GO:0050660">
    <property type="term" value="F:flavin adenine dinucleotide binding"/>
    <property type="evidence" value="ECO:0007669"/>
    <property type="project" value="TreeGrafter"/>
</dbReference>
<dbReference type="InterPro" id="IPR036188">
    <property type="entry name" value="FAD/NAD-bd_sf"/>
</dbReference>
<dbReference type="SUPFAM" id="SSF55424">
    <property type="entry name" value="FAD/NAD-linked reductases, dimerisation (C-terminal) domain"/>
    <property type="match status" value="1"/>
</dbReference>
<name>A0A1H6F980_9GAMM</name>
<evidence type="ECO:0000313" key="6">
    <source>
        <dbReference type="EMBL" id="SEH06153.1"/>
    </source>
</evidence>
<evidence type="ECO:0000259" key="4">
    <source>
        <dbReference type="Pfam" id="PF02852"/>
    </source>
</evidence>
<dbReference type="PANTHER" id="PTHR43014">
    <property type="entry name" value="MERCURIC REDUCTASE"/>
    <property type="match status" value="1"/>
</dbReference>
<sequence>MEKKVDVAIIGAGTAGLTAMGYVRRYTDNFVLINGGELGTTCARVGCMPSKAVIQISEHFHLRHLFDRHAINGSEKLHLDQVEGMEHVRDMRDTFVDRVVGNSTDNLDDEHLIEAYAQFLEPTLLAVGDLRIRADKVIIATGSRPIVPEAWQDFREQVLTTDEFFEQTDFPDKMAVLGLGVIGLEIGQSLHRMGVNVVGVDLAESIGGVNDPVASKVIAEVIGKEFPLWLGQAASVTQEGEQLRVTAGENSMLVDKVLASLGRVPNIDTLGLENLNIQRNAQGIPDYNLHTGQIADLPIFIAGDVTGHRPILHEAGHEARIAAYNAMHENVTAFRRKTPLSITFCDPNIASVGTPLAELDEERVAIGEMRMGPVGRALIMGKNKGIIRVYGNQVNGKILGASLCCVHGENLAHLLAWAIEQELTVFDLLAMPFYHPVIEEALQAALYDLMSKVEYKPDYPVELTPVV</sequence>
<dbReference type="EC" id="1.8.1.4" evidence="6"/>
<keyword evidence="3" id="KW-0274">FAD</keyword>
<dbReference type="Pfam" id="PF02852">
    <property type="entry name" value="Pyr_redox_dim"/>
    <property type="match status" value="1"/>
</dbReference>
<dbReference type="InterPro" id="IPR004099">
    <property type="entry name" value="Pyr_nucl-diS_OxRdtase_dimer"/>
</dbReference>
<reference evidence="6 7" key="1">
    <citation type="submission" date="2016-10" db="EMBL/GenBank/DDBJ databases">
        <authorList>
            <person name="de Groot N.N."/>
        </authorList>
    </citation>
    <scope>NUCLEOTIDE SEQUENCE [LARGE SCALE GENOMIC DNA]</scope>
    <source>
        <strain evidence="6">MBHS1</strain>
    </source>
</reference>
<keyword evidence="6" id="KW-0560">Oxidoreductase</keyword>
<dbReference type="GO" id="GO:0003955">
    <property type="term" value="F:NAD(P)H dehydrogenase (quinone) activity"/>
    <property type="evidence" value="ECO:0007669"/>
    <property type="project" value="TreeGrafter"/>
</dbReference>
<dbReference type="AlphaFoldDB" id="A0A1H6F980"/>
<dbReference type="EMBL" id="FMSV02000437">
    <property type="protein sequence ID" value="SEH06153.1"/>
    <property type="molecule type" value="Genomic_DNA"/>
</dbReference>
<proteinExistence type="predicted"/>
<gene>
    <name evidence="6" type="primary">lpd_1</name>
    <name evidence="6" type="ORF">MBHS_02008</name>
</gene>
<dbReference type="SUPFAM" id="SSF51905">
    <property type="entry name" value="FAD/NAD(P)-binding domain"/>
    <property type="match status" value="1"/>
</dbReference>
<dbReference type="Gene3D" id="3.30.390.30">
    <property type="match status" value="1"/>
</dbReference>
<dbReference type="Pfam" id="PF07992">
    <property type="entry name" value="Pyr_redox_2"/>
    <property type="match status" value="1"/>
</dbReference>
<accession>A0A1H6F980</accession>
<feature type="domain" description="FAD/NAD(P)-binding" evidence="5">
    <location>
        <begin position="6"/>
        <end position="315"/>
    </location>
</feature>
<keyword evidence="2" id="KW-0285">Flavoprotein</keyword>
<dbReference type="Proteomes" id="UP000236724">
    <property type="component" value="Unassembled WGS sequence"/>
</dbReference>
<dbReference type="NCBIfam" id="NF004939">
    <property type="entry name" value="PRK06292.1-1"/>
    <property type="match status" value="1"/>
</dbReference>
<organism evidence="6 7">
    <name type="scientific">Candidatus Venteria ishoeyi</name>
    <dbReference type="NCBI Taxonomy" id="1899563"/>
    <lineage>
        <taxon>Bacteria</taxon>
        <taxon>Pseudomonadati</taxon>
        <taxon>Pseudomonadota</taxon>
        <taxon>Gammaproteobacteria</taxon>
        <taxon>Thiotrichales</taxon>
        <taxon>Thiotrichaceae</taxon>
        <taxon>Venteria</taxon>
    </lineage>
</organism>
<dbReference type="GO" id="GO:0004148">
    <property type="term" value="F:dihydrolipoyl dehydrogenase (NADH) activity"/>
    <property type="evidence" value="ECO:0007669"/>
    <property type="project" value="UniProtKB-EC"/>
</dbReference>
<dbReference type="PRINTS" id="PR00411">
    <property type="entry name" value="PNDRDTASEI"/>
</dbReference>
<dbReference type="Gene3D" id="3.50.50.60">
    <property type="entry name" value="FAD/NAD(P)-binding domain"/>
    <property type="match status" value="2"/>
</dbReference>
<protein>
    <submittedName>
        <fullName evidence="6">Dihydrolipoyl dehydrogenase</fullName>
        <ecNumber evidence="6">1.8.1.4</ecNumber>
    </submittedName>
</protein>
<dbReference type="OrthoDB" id="9800167at2"/>
<dbReference type="PANTHER" id="PTHR43014:SF4">
    <property type="entry name" value="PYRIDINE NUCLEOTIDE-DISULFIDE OXIDOREDUCTASE RCLA-RELATED"/>
    <property type="match status" value="1"/>
</dbReference>
<dbReference type="RefSeq" id="WP_103919978.1">
    <property type="nucleotide sequence ID" value="NZ_FMSV02000437.1"/>
</dbReference>